<comment type="function">
    <text evidence="10">Catalyzes the transfer of an acyl group from acyl-phosphate (acyl-PO(4)) to glycerol-3-phosphate (G3P) to form lysophosphatidic acid (LPA). This enzyme utilizes acyl-phosphate as fatty acyl donor, but not acyl-CoA or acyl-ACP.</text>
</comment>
<evidence type="ECO:0000256" key="8">
    <source>
        <dbReference type="ARBA" id="ARBA00023209"/>
    </source>
</evidence>
<reference evidence="11 12" key="1">
    <citation type="journal article" date="2009" name="Stand. Genomic Sci.">
        <title>Complete genome sequence of Slackia heliotrinireducens type strain (RHS 1).</title>
        <authorList>
            <person name="Pukall R."/>
            <person name="Lapidus A."/>
            <person name="Nolan M."/>
            <person name="Copeland A."/>
            <person name="Glavina Del Rio T."/>
            <person name="Lucas S."/>
            <person name="Chen F."/>
            <person name="Tice H."/>
            <person name="Cheng J.F."/>
            <person name="Chertkov O."/>
            <person name="Bruce D."/>
            <person name="Goodwin L."/>
            <person name="Kuske C."/>
            <person name="Brettin T."/>
            <person name="Detter J.C."/>
            <person name="Han C."/>
            <person name="Pitluck S."/>
            <person name="Pati A."/>
            <person name="Mavrommatis K."/>
            <person name="Ivanova N."/>
            <person name="Ovchinnikova G."/>
            <person name="Chen A."/>
            <person name="Palaniappan K."/>
            <person name="Schneider S."/>
            <person name="Rohde M."/>
            <person name="Chain P."/>
            <person name="D'haeseleer P."/>
            <person name="Goker M."/>
            <person name="Bristow J."/>
            <person name="Eisen J.A."/>
            <person name="Markowitz V."/>
            <person name="Kyrpides N.C."/>
            <person name="Klenk H.P."/>
            <person name="Hugenholtz P."/>
        </authorList>
    </citation>
    <scope>NUCLEOTIDE SEQUENCE [LARGE SCALE GENOMIC DNA]</scope>
    <source>
        <strain evidence="12">ATCC 29202 / DSM 20476 / NCTC 11029 / RHS 1</strain>
    </source>
</reference>
<comment type="subunit">
    <text evidence="10">Probably interacts with PlsX.</text>
</comment>
<evidence type="ECO:0000256" key="1">
    <source>
        <dbReference type="ARBA" id="ARBA00022475"/>
    </source>
</evidence>
<dbReference type="GO" id="GO:0005886">
    <property type="term" value="C:plasma membrane"/>
    <property type="evidence" value="ECO:0007669"/>
    <property type="project" value="UniProtKB-SubCell"/>
</dbReference>
<name>C7N524_SLAHD</name>
<dbReference type="GO" id="GO:0043772">
    <property type="term" value="F:acyl-phosphate glycerol-3-phosphate acyltransferase activity"/>
    <property type="evidence" value="ECO:0007669"/>
    <property type="project" value="UniProtKB-UniRule"/>
</dbReference>
<comment type="catalytic activity">
    <reaction evidence="10">
        <text>an acyl phosphate + sn-glycerol 3-phosphate = a 1-acyl-sn-glycero-3-phosphate + phosphate</text>
        <dbReference type="Rhea" id="RHEA:34075"/>
        <dbReference type="ChEBI" id="CHEBI:43474"/>
        <dbReference type="ChEBI" id="CHEBI:57597"/>
        <dbReference type="ChEBI" id="CHEBI:57970"/>
        <dbReference type="ChEBI" id="CHEBI:59918"/>
        <dbReference type="EC" id="2.3.1.275"/>
    </reaction>
</comment>
<keyword evidence="6 10" id="KW-0443">Lipid metabolism</keyword>
<dbReference type="EMBL" id="CP001684">
    <property type="protein sequence ID" value="ACV22009.1"/>
    <property type="molecule type" value="Genomic_DNA"/>
</dbReference>
<dbReference type="KEGG" id="shi:Shel_09710"/>
<dbReference type="EC" id="2.3.1.275" evidence="10"/>
<proteinExistence type="inferred from homology"/>
<dbReference type="InterPro" id="IPR003811">
    <property type="entry name" value="G3P_acylTferase_PlsY"/>
</dbReference>
<dbReference type="PANTHER" id="PTHR30309:SF0">
    <property type="entry name" value="GLYCEROL-3-PHOSPHATE ACYLTRANSFERASE-RELATED"/>
    <property type="match status" value="1"/>
</dbReference>
<dbReference type="RefSeq" id="WP_012798113.1">
    <property type="nucleotide sequence ID" value="NC_013165.1"/>
</dbReference>
<dbReference type="Proteomes" id="UP000002026">
    <property type="component" value="Chromosome"/>
</dbReference>
<feature type="transmembrane region" description="Helical" evidence="10">
    <location>
        <begin position="93"/>
        <end position="113"/>
    </location>
</feature>
<dbReference type="AlphaFoldDB" id="C7N524"/>
<organism evidence="11 12">
    <name type="scientific">Slackia heliotrinireducens (strain ATCC 29202 / DSM 20476 / NCTC 11029 / RHS 1)</name>
    <name type="common">Peptococcus heliotrinreducens</name>
    <dbReference type="NCBI Taxonomy" id="471855"/>
    <lineage>
        <taxon>Bacteria</taxon>
        <taxon>Bacillati</taxon>
        <taxon>Actinomycetota</taxon>
        <taxon>Coriobacteriia</taxon>
        <taxon>Eggerthellales</taxon>
        <taxon>Eggerthellaceae</taxon>
        <taxon>Slackia</taxon>
    </lineage>
</organism>
<keyword evidence="3 10" id="KW-0808">Transferase</keyword>
<evidence type="ECO:0000256" key="2">
    <source>
        <dbReference type="ARBA" id="ARBA00022516"/>
    </source>
</evidence>
<evidence type="ECO:0000313" key="11">
    <source>
        <dbReference type="EMBL" id="ACV22009.1"/>
    </source>
</evidence>
<feature type="transmembrane region" description="Helical" evidence="10">
    <location>
        <begin position="57"/>
        <end position="81"/>
    </location>
</feature>
<evidence type="ECO:0000313" key="12">
    <source>
        <dbReference type="Proteomes" id="UP000002026"/>
    </source>
</evidence>
<evidence type="ECO:0000256" key="7">
    <source>
        <dbReference type="ARBA" id="ARBA00023136"/>
    </source>
</evidence>
<keyword evidence="9 10" id="KW-1208">Phospholipid metabolism</keyword>
<sequence length="214" mass="22717">MTAIAVLITFVASFALGSVPWGLIISRVFYHTDIRAHGSGNIGTTNAMRTMGKKAGVAVFLLDFGKGVLSGLIGIACAHFLLPDNAAVSRDALLAFAMAGCVWGHIFSPWLNFHGGKGIAVAIGALYVTFGFVPASVELFVIFAILVLATRYVSLGSVAAAAACPFIAAFLYWGDWLTILLYLAAASTVVWAHRGNIKRLLDGTERRIGDPKEE</sequence>
<comment type="pathway">
    <text evidence="10">Lipid metabolism; phospholipid metabolism.</text>
</comment>
<keyword evidence="1 10" id="KW-1003">Cell membrane</keyword>
<dbReference type="HAMAP" id="MF_01043">
    <property type="entry name" value="PlsY"/>
    <property type="match status" value="1"/>
</dbReference>
<keyword evidence="12" id="KW-1185">Reference proteome</keyword>
<keyword evidence="7 10" id="KW-0472">Membrane</keyword>
<evidence type="ECO:0000256" key="5">
    <source>
        <dbReference type="ARBA" id="ARBA00022989"/>
    </source>
</evidence>
<dbReference type="STRING" id="471855.Shel_09710"/>
<evidence type="ECO:0000256" key="10">
    <source>
        <dbReference type="HAMAP-Rule" id="MF_01043"/>
    </source>
</evidence>
<accession>C7N524</accession>
<protein>
    <recommendedName>
        <fullName evidence="10">Glycerol-3-phosphate acyltransferase</fullName>
    </recommendedName>
    <alternativeName>
        <fullName evidence="10">Acyl-PO4 G3P acyltransferase</fullName>
    </alternativeName>
    <alternativeName>
        <fullName evidence="10">Acyl-phosphate--glycerol-3-phosphate acyltransferase</fullName>
    </alternativeName>
    <alternativeName>
        <fullName evidence="10">G3P acyltransferase</fullName>
        <shortName evidence="10">GPAT</shortName>
        <ecNumber evidence="10">2.3.1.275</ecNumber>
    </alternativeName>
    <alternativeName>
        <fullName evidence="10">Lysophosphatidic acid synthase</fullName>
        <shortName evidence="10">LPA synthase</shortName>
    </alternativeName>
</protein>
<feature type="transmembrane region" description="Helical" evidence="10">
    <location>
        <begin position="179"/>
        <end position="197"/>
    </location>
</feature>
<gene>
    <name evidence="10" type="primary">plsY</name>
    <name evidence="11" type="ordered locus">Shel_09710</name>
</gene>
<keyword evidence="8 10" id="KW-0594">Phospholipid biosynthesis</keyword>
<dbReference type="UniPathway" id="UPA00085"/>
<evidence type="ECO:0000256" key="9">
    <source>
        <dbReference type="ARBA" id="ARBA00023264"/>
    </source>
</evidence>
<keyword evidence="2 10" id="KW-0444">Lipid biosynthesis</keyword>
<keyword evidence="4 10" id="KW-0812">Transmembrane</keyword>
<comment type="subcellular location">
    <subcellularLocation>
        <location evidence="10">Cell membrane</location>
        <topology evidence="10">Multi-pass membrane protein</topology>
    </subcellularLocation>
</comment>
<dbReference type="PANTHER" id="PTHR30309">
    <property type="entry name" value="INNER MEMBRANE PROTEIN YGIH"/>
    <property type="match status" value="1"/>
</dbReference>
<comment type="similarity">
    <text evidence="10">Belongs to the PlsY family.</text>
</comment>
<evidence type="ECO:0000256" key="4">
    <source>
        <dbReference type="ARBA" id="ARBA00022692"/>
    </source>
</evidence>
<dbReference type="eggNOG" id="COG0344">
    <property type="taxonomic scope" value="Bacteria"/>
</dbReference>
<dbReference type="GO" id="GO:0008654">
    <property type="term" value="P:phospholipid biosynthetic process"/>
    <property type="evidence" value="ECO:0007669"/>
    <property type="project" value="UniProtKB-UniRule"/>
</dbReference>
<evidence type="ECO:0000256" key="3">
    <source>
        <dbReference type="ARBA" id="ARBA00022679"/>
    </source>
</evidence>
<dbReference type="SMART" id="SM01207">
    <property type="entry name" value="G3P_acyltransf"/>
    <property type="match status" value="1"/>
</dbReference>
<evidence type="ECO:0000256" key="6">
    <source>
        <dbReference type="ARBA" id="ARBA00023098"/>
    </source>
</evidence>
<feature type="transmembrane region" description="Helical" evidence="10">
    <location>
        <begin position="119"/>
        <end position="148"/>
    </location>
</feature>
<dbReference type="Pfam" id="PF02660">
    <property type="entry name" value="G3P_acyltransf"/>
    <property type="match status" value="1"/>
</dbReference>
<keyword evidence="5 10" id="KW-1133">Transmembrane helix</keyword>
<dbReference type="HOGENOM" id="CLU_081254_1_0_11"/>
<dbReference type="NCBIfam" id="TIGR00023">
    <property type="entry name" value="glycerol-3-phosphate 1-O-acyltransferase PlsY"/>
    <property type="match status" value="1"/>
</dbReference>